<organism evidence="1 2">
    <name type="scientific">Chryseobacterium vietnamense</name>
    <dbReference type="NCBI Taxonomy" id="866785"/>
    <lineage>
        <taxon>Bacteria</taxon>
        <taxon>Pseudomonadati</taxon>
        <taxon>Bacteroidota</taxon>
        <taxon>Flavobacteriia</taxon>
        <taxon>Flavobacteriales</taxon>
        <taxon>Weeksellaceae</taxon>
        <taxon>Chryseobacterium group</taxon>
        <taxon>Chryseobacterium</taxon>
    </lineage>
</organism>
<keyword evidence="2" id="KW-1185">Reference proteome</keyword>
<evidence type="ECO:0000313" key="1">
    <source>
        <dbReference type="EMBL" id="MDR6460497.1"/>
    </source>
</evidence>
<accession>A0ACC6JCG6</accession>
<protein>
    <submittedName>
        <fullName evidence="1">AraC-like DNA-binding protein</fullName>
    </submittedName>
</protein>
<proteinExistence type="predicted"/>
<gene>
    <name evidence="1" type="ORF">J2786_003631</name>
</gene>
<comment type="caution">
    <text evidence="1">The sequence shown here is derived from an EMBL/GenBank/DDBJ whole genome shotgun (WGS) entry which is preliminary data.</text>
</comment>
<reference evidence="1" key="1">
    <citation type="submission" date="2023-07" db="EMBL/GenBank/DDBJ databases">
        <title>Sorghum-associated microbial communities from plants grown in Nebraska, USA.</title>
        <authorList>
            <person name="Schachtman D."/>
        </authorList>
    </citation>
    <scope>NUCLEOTIDE SEQUENCE</scope>
    <source>
        <strain evidence="1">DS2329</strain>
    </source>
</reference>
<sequence length="521" mass="60637">MKKFIFIIICLFFNIIHGQLINNPKIDNEIKKAKELSSDQPAKALQLSKEIYRVSKNAGYKKGILESSNFLMAKYFDLGNFKKVVELSKDAETLAIEMKDHEILSNTYRLRACSYTELGFNDESLKEFRKALNIVSKIKSDNYKYYQESLIYIGLASYSAHINAPIDSVIHYQKKSLETIKKVNDSSDFSNKKNHSLILAYINLGKTSIAMHKAKDAEIFFSKALELCQNKTYKSNKNLEIATLNEFAWLYYDQKKYEESKRYAEQAEKLEKQVNSPYIRRDIYEVYFKSCVELGEKEISKKYINLYTKLNDSLVNAEKKTINTPVKQIVEEQSEIHYSNIKKILITTSILILMLSAAGWFFWKRKQKDLHNKYESIITGLKSSNVTTPNSNIAIDRNINITDETIKTLLLKLEKFEKSQKFLKKELSLTSLATDLNTNTRYLSEIIKQYKEKSYNNYINELRINYIINKLCTDPIYREYKISYLAEACGFSSREVFAVTFKKETGVTPSYFINNLKKEKV</sequence>
<name>A0ACC6JCG6_9FLAO</name>
<dbReference type="EMBL" id="JAVDQX010000004">
    <property type="protein sequence ID" value="MDR6460497.1"/>
    <property type="molecule type" value="Genomic_DNA"/>
</dbReference>
<dbReference type="Proteomes" id="UP001184833">
    <property type="component" value="Unassembled WGS sequence"/>
</dbReference>
<evidence type="ECO:0000313" key="2">
    <source>
        <dbReference type="Proteomes" id="UP001184833"/>
    </source>
</evidence>